<evidence type="ECO:0000259" key="8">
    <source>
        <dbReference type="PROSITE" id="PS50850"/>
    </source>
</evidence>
<dbReference type="CDD" id="cd17472">
    <property type="entry name" value="MFS_YajR_like"/>
    <property type="match status" value="1"/>
</dbReference>
<dbReference type="PANTHER" id="PTHR23517">
    <property type="entry name" value="RESISTANCE PROTEIN MDTM, PUTATIVE-RELATED-RELATED"/>
    <property type="match status" value="1"/>
</dbReference>
<dbReference type="Proteomes" id="UP000672027">
    <property type="component" value="Chromosome"/>
</dbReference>
<evidence type="ECO:0000256" key="4">
    <source>
        <dbReference type="ARBA" id="ARBA00022692"/>
    </source>
</evidence>
<dbReference type="SUPFAM" id="SSF103473">
    <property type="entry name" value="MFS general substrate transporter"/>
    <property type="match status" value="1"/>
</dbReference>
<proteinExistence type="predicted"/>
<keyword evidence="5 7" id="KW-1133">Transmembrane helix</keyword>
<evidence type="ECO:0000313" key="9">
    <source>
        <dbReference type="EMBL" id="QTR49545.1"/>
    </source>
</evidence>
<accession>A0ABX7X7M9</accession>
<keyword evidence="3" id="KW-1003">Cell membrane</keyword>
<dbReference type="RefSeq" id="WP_210226385.1">
    <property type="nucleotide sequence ID" value="NZ_CP072800.1"/>
</dbReference>
<evidence type="ECO:0000313" key="10">
    <source>
        <dbReference type="Proteomes" id="UP000672027"/>
    </source>
</evidence>
<feature type="transmembrane region" description="Helical" evidence="7">
    <location>
        <begin position="162"/>
        <end position="182"/>
    </location>
</feature>
<dbReference type="PROSITE" id="PS00216">
    <property type="entry name" value="SUGAR_TRANSPORT_1"/>
    <property type="match status" value="1"/>
</dbReference>
<dbReference type="EMBL" id="CP072800">
    <property type="protein sequence ID" value="QTR49545.1"/>
    <property type="molecule type" value="Genomic_DNA"/>
</dbReference>
<evidence type="ECO:0000256" key="3">
    <source>
        <dbReference type="ARBA" id="ARBA00022475"/>
    </source>
</evidence>
<sequence length="452" mass="48485">MNSLEWRVTASLAAIYAVRMLGLFMILPVFALYAETLPDSTPWLAGLAIGIYGLTQAIFQIPLGILSDKIGRKPVIVGGLLVFALGSVVAALAHSMWVIVLGRAIQGMGAVAAPTMALAADLIREEHRVRTMGIIGLTIGVSFMLGMIIGPLVNQFGGVPSIFWLTLLLALSGIALVVFAIPNPARTLQHRDAGIMKDYLGKALANVALLRMNVGVFILHLVMTANFLVLPTIFEQELGLPSSEHWKVYLPVFLGSFLLSIPLIIMAEKQHKIRPLLLMATVLLIVAELAMAAGHANATWLFVAFLLFFIGFNFLEAVQPSLVAKYSAVNIKGTAMGIFSSSQFLGIFAGGTLGGMVNHAWGVTGVFLLSAAIALVWLLVALKLPSPTFYTMRIVKLDPLLFVDKQRLHDELLAVPGVKEVAVAADECIAYLKVDKASLDQSALDAFSSPSA</sequence>
<evidence type="ECO:0000256" key="6">
    <source>
        <dbReference type="ARBA" id="ARBA00023136"/>
    </source>
</evidence>
<keyword evidence="2" id="KW-0813">Transport</keyword>
<gene>
    <name evidence="9" type="ORF">J8380_15105</name>
</gene>
<keyword evidence="6 7" id="KW-0472">Membrane</keyword>
<dbReference type="Gene3D" id="3.30.70.100">
    <property type="match status" value="1"/>
</dbReference>
<evidence type="ECO:0000256" key="2">
    <source>
        <dbReference type="ARBA" id="ARBA00022448"/>
    </source>
</evidence>
<feature type="transmembrane region" description="Helical" evidence="7">
    <location>
        <begin position="12"/>
        <end position="31"/>
    </location>
</feature>
<feature type="transmembrane region" description="Helical" evidence="7">
    <location>
        <begin position="300"/>
        <end position="323"/>
    </location>
</feature>
<feature type="transmembrane region" description="Helical" evidence="7">
    <location>
        <begin position="360"/>
        <end position="382"/>
    </location>
</feature>
<organism evidence="9 10">
    <name type="scientific">Candidatus Thiothrix anitrata</name>
    <dbReference type="NCBI Taxonomy" id="2823902"/>
    <lineage>
        <taxon>Bacteria</taxon>
        <taxon>Pseudomonadati</taxon>
        <taxon>Pseudomonadota</taxon>
        <taxon>Gammaproteobacteria</taxon>
        <taxon>Thiotrichales</taxon>
        <taxon>Thiotrichaceae</taxon>
        <taxon>Thiothrix</taxon>
    </lineage>
</organism>
<dbReference type="Pfam" id="PF07690">
    <property type="entry name" value="MFS_1"/>
    <property type="match status" value="1"/>
</dbReference>
<feature type="transmembrane region" description="Helical" evidence="7">
    <location>
        <begin position="335"/>
        <end position="354"/>
    </location>
</feature>
<feature type="transmembrane region" description="Helical" evidence="7">
    <location>
        <begin position="276"/>
        <end position="294"/>
    </location>
</feature>
<dbReference type="InterPro" id="IPR020846">
    <property type="entry name" value="MFS_dom"/>
</dbReference>
<dbReference type="PANTHER" id="PTHR23517:SF2">
    <property type="entry name" value="MULTIDRUG RESISTANCE PROTEIN MDTH"/>
    <property type="match status" value="1"/>
</dbReference>
<dbReference type="InterPro" id="IPR005829">
    <property type="entry name" value="Sugar_transporter_CS"/>
</dbReference>
<evidence type="ECO:0000256" key="5">
    <source>
        <dbReference type="ARBA" id="ARBA00022989"/>
    </source>
</evidence>
<keyword evidence="10" id="KW-1185">Reference proteome</keyword>
<evidence type="ECO:0000256" key="7">
    <source>
        <dbReference type="SAM" id="Phobius"/>
    </source>
</evidence>
<feature type="transmembrane region" description="Helical" evidence="7">
    <location>
        <begin position="203"/>
        <end position="228"/>
    </location>
</feature>
<keyword evidence="4 7" id="KW-0812">Transmembrane</keyword>
<comment type="subcellular location">
    <subcellularLocation>
        <location evidence="1">Cell membrane</location>
        <topology evidence="1">Multi-pass membrane protein</topology>
    </subcellularLocation>
</comment>
<name>A0ABX7X7M9_9GAMM</name>
<dbReference type="InterPro" id="IPR050171">
    <property type="entry name" value="MFS_Transporters"/>
</dbReference>
<dbReference type="InterPro" id="IPR036259">
    <property type="entry name" value="MFS_trans_sf"/>
</dbReference>
<feature type="transmembrane region" description="Helical" evidence="7">
    <location>
        <begin position="248"/>
        <end position="267"/>
    </location>
</feature>
<dbReference type="InterPro" id="IPR011701">
    <property type="entry name" value="MFS"/>
</dbReference>
<dbReference type="Gene3D" id="1.20.1250.20">
    <property type="entry name" value="MFS general substrate transporter like domains"/>
    <property type="match status" value="1"/>
</dbReference>
<feature type="transmembrane region" description="Helical" evidence="7">
    <location>
        <begin position="105"/>
        <end position="123"/>
    </location>
</feature>
<reference evidence="9 10" key="1">
    <citation type="submission" date="2021-04" db="EMBL/GenBank/DDBJ databases">
        <title>Genomics, taxonomy and metabolism of representatives of sulfur bacteria of the genus Thiothrix: Thiothrix fructosivorans QT, Thiothrix unzii A1T and three new species, Thiothrix subterranea sp. nov., Thiothrix litoralis sp. nov. and 'Candidatus Thiothrix anitrata' sp. nov.</title>
        <authorList>
            <person name="Ravin N.V."/>
            <person name="Smolyakov D."/>
            <person name="Rudenko T.S."/>
            <person name="Mardanov A.V."/>
            <person name="Beletsky A.V."/>
            <person name="Markov N.D."/>
            <person name="Fomenkov A.I."/>
            <person name="Roberts R.J."/>
            <person name="Karnachuk O.V."/>
            <person name="Novikov A."/>
            <person name="Grabovich M.Y."/>
        </authorList>
    </citation>
    <scope>NUCLEOTIDE SEQUENCE [LARGE SCALE GENOMIC DNA]</scope>
    <source>
        <strain evidence="9 10">A52</strain>
    </source>
</reference>
<protein>
    <submittedName>
        <fullName evidence="9">MFS transporter</fullName>
    </submittedName>
</protein>
<feature type="transmembrane region" description="Helical" evidence="7">
    <location>
        <begin position="43"/>
        <end position="63"/>
    </location>
</feature>
<feature type="domain" description="Major facilitator superfamily (MFS) profile" evidence="8">
    <location>
        <begin position="8"/>
        <end position="389"/>
    </location>
</feature>
<dbReference type="PROSITE" id="PS50850">
    <property type="entry name" value="MFS"/>
    <property type="match status" value="1"/>
</dbReference>
<evidence type="ECO:0000256" key="1">
    <source>
        <dbReference type="ARBA" id="ARBA00004651"/>
    </source>
</evidence>
<feature type="transmembrane region" description="Helical" evidence="7">
    <location>
        <begin position="135"/>
        <end position="156"/>
    </location>
</feature>
<feature type="transmembrane region" description="Helical" evidence="7">
    <location>
        <begin position="75"/>
        <end position="99"/>
    </location>
</feature>